<accession>N0E120</accession>
<dbReference type="EMBL" id="CAIZ01000133">
    <property type="protein sequence ID" value="CCH70643.1"/>
    <property type="molecule type" value="Genomic_DNA"/>
</dbReference>
<proteinExistence type="predicted"/>
<protein>
    <submittedName>
        <fullName evidence="1">Uncharacterized protein</fullName>
    </submittedName>
</protein>
<comment type="caution">
    <text evidence="1">The sequence shown here is derived from an EMBL/GenBank/DDBJ whole genome shotgun (WGS) entry which is preliminary data.</text>
</comment>
<dbReference type="HOGENOM" id="CLU_2345703_0_0_11"/>
<keyword evidence="2" id="KW-1185">Reference proteome</keyword>
<gene>
    <name evidence="1" type="ORF">BN10_620024</name>
</gene>
<dbReference type="AlphaFoldDB" id="N0E120"/>
<name>N0E120_9MICO</name>
<reference evidence="1 2" key="1">
    <citation type="journal article" date="2013" name="ISME J.">
        <title>A metabolic model for members of the genus Tetrasphaera involved in enhanced biological phosphorus removal.</title>
        <authorList>
            <person name="Kristiansen R."/>
            <person name="Nguyen H.T.T."/>
            <person name="Saunders A.M."/>
            <person name="Nielsen J.L."/>
            <person name="Wimmer R."/>
            <person name="Le V.Q."/>
            <person name="McIlroy S.J."/>
            <person name="Petrovski S."/>
            <person name="Seviour R.J."/>
            <person name="Calteau A."/>
            <person name="Nielsen K.L."/>
            <person name="Nielsen P.H."/>
        </authorList>
    </citation>
    <scope>NUCLEOTIDE SEQUENCE [LARGE SCALE GENOMIC DNA]</scope>
    <source>
        <strain evidence="1 2">Lp2</strain>
    </source>
</reference>
<sequence>MDTACPSDHVVVTLLAVARDGYPDGALEASPSPVYGAALLMRFGLNAHRGFKSLRLRHRIVASDLRQRRSEVFTVCVACRIRVGPAVGEAHLSGCRE</sequence>
<evidence type="ECO:0000313" key="1">
    <source>
        <dbReference type="EMBL" id="CCH70643.1"/>
    </source>
</evidence>
<organism evidence="1 2">
    <name type="scientific">Phycicoccus elongatus Lp2</name>
    <dbReference type="NCBI Taxonomy" id="1193181"/>
    <lineage>
        <taxon>Bacteria</taxon>
        <taxon>Bacillati</taxon>
        <taxon>Actinomycetota</taxon>
        <taxon>Actinomycetes</taxon>
        <taxon>Micrococcales</taxon>
        <taxon>Intrasporangiaceae</taxon>
        <taxon>Phycicoccus</taxon>
    </lineage>
</organism>
<dbReference type="STRING" id="1193181.BN10_620024"/>
<evidence type="ECO:0000313" key="2">
    <source>
        <dbReference type="Proteomes" id="UP000013167"/>
    </source>
</evidence>
<dbReference type="Proteomes" id="UP000013167">
    <property type="component" value="Unassembled WGS sequence"/>
</dbReference>